<dbReference type="RefSeq" id="WP_142550356.1">
    <property type="nucleotide sequence ID" value="NZ_VIFX01000002.1"/>
</dbReference>
<evidence type="ECO:0000313" key="1">
    <source>
        <dbReference type="EMBL" id="TQR88311.1"/>
    </source>
</evidence>
<proteinExistence type="predicted"/>
<keyword evidence="2" id="KW-1185">Reference proteome</keyword>
<organism evidence="1 2">
    <name type="scientific">Mycolicibacterium hodleri</name>
    <dbReference type="NCBI Taxonomy" id="49897"/>
    <lineage>
        <taxon>Bacteria</taxon>
        <taxon>Bacillati</taxon>
        <taxon>Actinomycetota</taxon>
        <taxon>Actinomycetes</taxon>
        <taxon>Mycobacteriales</taxon>
        <taxon>Mycobacteriaceae</taxon>
        <taxon>Mycolicibacterium</taxon>
    </lineage>
</organism>
<protein>
    <submittedName>
        <fullName evidence="1">Uncharacterized protein</fullName>
    </submittedName>
</protein>
<dbReference type="AlphaFoldDB" id="A0A544W7V6"/>
<dbReference type="InterPro" id="IPR046036">
    <property type="entry name" value="DUF5994"/>
</dbReference>
<reference evidence="1 2" key="1">
    <citation type="submission" date="2018-10" db="EMBL/GenBank/DDBJ databases">
        <title>Draft genome of Mycobacterium hodleri strain B.</title>
        <authorList>
            <person name="Amande T.J."/>
            <person name="Mcgenity T.J."/>
        </authorList>
    </citation>
    <scope>NUCLEOTIDE SEQUENCE [LARGE SCALE GENOMIC DNA]</scope>
    <source>
        <strain evidence="1 2">B</strain>
    </source>
</reference>
<name>A0A544W7V6_9MYCO</name>
<dbReference type="EMBL" id="VIFX01000002">
    <property type="protein sequence ID" value="TQR88311.1"/>
    <property type="molecule type" value="Genomic_DNA"/>
</dbReference>
<evidence type="ECO:0000313" key="2">
    <source>
        <dbReference type="Proteomes" id="UP000315759"/>
    </source>
</evidence>
<accession>A0A544W7V6</accession>
<dbReference type="Proteomes" id="UP000315759">
    <property type="component" value="Unassembled WGS sequence"/>
</dbReference>
<gene>
    <name evidence="1" type="ORF">D8S82_02020</name>
</gene>
<dbReference type="Pfam" id="PF19457">
    <property type="entry name" value="DUF5994"/>
    <property type="match status" value="1"/>
</dbReference>
<sequence length="171" mass="18521">MALDGPNHSHVDGRGVTAARRTASPVRLMLREQLGQRVDGAWWPHSNRLATELPELVGVLSGRLGEVVDISVNWSLSENLPDLNSRHWQNKHQHLMAITGRDASANLLVIPSLTPGSLAGLLLRIAAGLPLTEAHQDTPLFRTATEIVDAARGNGALKAPAPAPRERRRRG</sequence>
<comment type="caution">
    <text evidence="1">The sequence shown here is derived from an EMBL/GenBank/DDBJ whole genome shotgun (WGS) entry which is preliminary data.</text>
</comment>